<dbReference type="PANTHER" id="PTHR35811">
    <property type="entry name" value="SLR1870 PROTEIN"/>
    <property type="match status" value="1"/>
</dbReference>
<protein>
    <submittedName>
        <fullName evidence="2">Uncharacterized conserved protein, LabA/DUF88 family</fullName>
    </submittedName>
</protein>
<gene>
    <name evidence="2" type="ORF">SAMN02745166_02784</name>
</gene>
<dbReference type="AlphaFoldDB" id="A0A1T4Y9S5"/>
<dbReference type="Proteomes" id="UP000190774">
    <property type="component" value="Unassembled WGS sequence"/>
</dbReference>
<dbReference type="Pfam" id="PF01936">
    <property type="entry name" value="NYN"/>
    <property type="match status" value="1"/>
</dbReference>
<dbReference type="Pfam" id="PF12872">
    <property type="entry name" value="OST-HTH"/>
    <property type="match status" value="1"/>
</dbReference>
<dbReference type="RefSeq" id="WP_078813958.1">
    <property type="nucleotide sequence ID" value="NZ_FUYE01000008.1"/>
</dbReference>
<accession>A0A1T4Y9S5</accession>
<evidence type="ECO:0000259" key="1">
    <source>
        <dbReference type="PROSITE" id="PS51644"/>
    </source>
</evidence>
<evidence type="ECO:0000313" key="2">
    <source>
        <dbReference type="EMBL" id="SKA98529.1"/>
    </source>
</evidence>
<sequence>MNTPSSENIALLIDADNTPAAKIQFIISELASYGVVNIRRAYGNWKKPELAGWEKMLLEYAICPVQHFDLVKGKNGSDMALLIEAMDILYTKNVGTFCLVSSDCDFTPLVLRLRAEGRQVIGFGQQKAPAPFVNSCTRFLFLDESLTTTQSAKAPTEGRILKQDCKLMNMLRSAVEANEGDDGWAVLGGVGQHISNQDSFDCRNYGFKKLSDLFNAVDLFEVRNIPSTGGKPTCSVRWVRKNGKTHSPATSAQAIR</sequence>
<reference evidence="3" key="1">
    <citation type="submission" date="2017-02" db="EMBL/GenBank/DDBJ databases">
        <authorList>
            <person name="Varghese N."/>
            <person name="Submissions S."/>
        </authorList>
    </citation>
    <scope>NUCLEOTIDE SEQUENCE [LARGE SCALE GENOMIC DNA]</scope>
    <source>
        <strain evidence="3">ATCC 700200</strain>
    </source>
</reference>
<dbReference type="STRING" id="48467.SAMN02745166_02784"/>
<dbReference type="EMBL" id="FUYE01000008">
    <property type="protein sequence ID" value="SKA98529.1"/>
    <property type="molecule type" value="Genomic_DNA"/>
</dbReference>
<dbReference type="PROSITE" id="PS51644">
    <property type="entry name" value="HTH_OST"/>
    <property type="match status" value="1"/>
</dbReference>
<dbReference type="CDD" id="cd11297">
    <property type="entry name" value="PIN_LabA-like_N_1"/>
    <property type="match status" value="1"/>
</dbReference>
<feature type="domain" description="HTH OST-type" evidence="1">
    <location>
        <begin position="163"/>
        <end position="238"/>
    </location>
</feature>
<dbReference type="OrthoDB" id="9783963at2"/>
<dbReference type="Gene3D" id="3.30.420.610">
    <property type="entry name" value="LOTUS domain-like"/>
    <property type="match status" value="1"/>
</dbReference>
<proteinExistence type="predicted"/>
<dbReference type="InterPro" id="IPR025605">
    <property type="entry name" value="OST-HTH/LOTUS_dom"/>
</dbReference>
<evidence type="ECO:0000313" key="3">
    <source>
        <dbReference type="Proteomes" id="UP000190774"/>
    </source>
</evidence>
<name>A0A1T4Y9S5_9BACT</name>
<dbReference type="InterPro" id="IPR041966">
    <property type="entry name" value="LOTUS-like"/>
</dbReference>
<keyword evidence="3" id="KW-1185">Reference proteome</keyword>
<dbReference type="Gene3D" id="3.40.50.1010">
    <property type="entry name" value="5'-nuclease"/>
    <property type="match status" value="1"/>
</dbReference>
<organism evidence="2 3">
    <name type="scientific">Prosthecobacter debontii</name>
    <dbReference type="NCBI Taxonomy" id="48467"/>
    <lineage>
        <taxon>Bacteria</taxon>
        <taxon>Pseudomonadati</taxon>
        <taxon>Verrucomicrobiota</taxon>
        <taxon>Verrucomicrobiia</taxon>
        <taxon>Verrucomicrobiales</taxon>
        <taxon>Verrucomicrobiaceae</taxon>
        <taxon>Prosthecobacter</taxon>
    </lineage>
</organism>
<dbReference type="InterPro" id="IPR021139">
    <property type="entry name" value="NYN"/>
</dbReference>
<dbReference type="GO" id="GO:0004540">
    <property type="term" value="F:RNA nuclease activity"/>
    <property type="evidence" value="ECO:0007669"/>
    <property type="project" value="InterPro"/>
</dbReference>
<dbReference type="CDD" id="cd10146">
    <property type="entry name" value="LabA_like_C"/>
    <property type="match status" value="1"/>
</dbReference>
<dbReference type="PANTHER" id="PTHR35811:SF1">
    <property type="entry name" value="HTH OST-TYPE DOMAIN-CONTAINING PROTEIN"/>
    <property type="match status" value="1"/>
</dbReference>